<evidence type="ECO:0000313" key="6">
    <source>
        <dbReference type="Proteomes" id="UP001597097"/>
    </source>
</evidence>
<evidence type="ECO:0000256" key="1">
    <source>
        <dbReference type="ARBA" id="ARBA00008520"/>
    </source>
</evidence>
<comment type="similarity">
    <text evidence="1">Belongs to the bacterial solute-binding protein 1 family.</text>
</comment>
<dbReference type="RefSeq" id="WP_219528753.1">
    <property type="nucleotide sequence ID" value="NZ_JAHKRM010000005.1"/>
</dbReference>
<organism evidence="5 6">
    <name type="scientific">Nonomuraea guangzhouensis</name>
    <dbReference type="NCBI Taxonomy" id="1291555"/>
    <lineage>
        <taxon>Bacteria</taxon>
        <taxon>Bacillati</taxon>
        <taxon>Actinomycetota</taxon>
        <taxon>Actinomycetes</taxon>
        <taxon>Streptosporangiales</taxon>
        <taxon>Streptosporangiaceae</taxon>
        <taxon>Nonomuraea</taxon>
    </lineage>
</organism>
<keyword evidence="3 4" id="KW-0732">Signal</keyword>
<dbReference type="PANTHER" id="PTHR30061">
    <property type="entry name" value="MALTOSE-BINDING PERIPLASMIC PROTEIN"/>
    <property type="match status" value="1"/>
</dbReference>
<evidence type="ECO:0000256" key="3">
    <source>
        <dbReference type="ARBA" id="ARBA00022729"/>
    </source>
</evidence>
<feature type="chain" id="PRO_5046282433" evidence="4">
    <location>
        <begin position="23"/>
        <end position="436"/>
    </location>
</feature>
<gene>
    <name evidence="5" type="ORF">ACFSJ0_09565</name>
</gene>
<dbReference type="PROSITE" id="PS51257">
    <property type="entry name" value="PROKAR_LIPOPROTEIN"/>
    <property type="match status" value="1"/>
</dbReference>
<dbReference type="Pfam" id="PF13416">
    <property type="entry name" value="SBP_bac_8"/>
    <property type="match status" value="1"/>
</dbReference>
<evidence type="ECO:0000313" key="5">
    <source>
        <dbReference type="EMBL" id="MFD1537281.1"/>
    </source>
</evidence>
<dbReference type="PANTHER" id="PTHR30061:SF50">
    <property type="entry name" value="MALTOSE_MALTODEXTRIN-BINDING PERIPLASMIC PROTEIN"/>
    <property type="match status" value="1"/>
</dbReference>
<keyword evidence="6" id="KW-1185">Reference proteome</keyword>
<dbReference type="EMBL" id="JBHUCM010000008">
    <property type="protein sequence ID" value="MFD1537281.1"/>
    <property type="molecule type" value="Genomic_DNA"/>
</dbReference>
<name>A0ABW4G5J9_9ACTN</name>
<dbReference type="Proteomes" id="UP001597097">
    <property type="component" value="Unassembled WGS sequence"/>
</dbReference>
<proteinExistence type="inferred from homology"/>
<feature type="signal peptide" evidence="4">
    <location>
        <begin position="1"/>
        <end position="22"/>
    </location>
</feature>
<keyword evidence="2" id="KW-0813">Transport</keyword>
<dbReference type="InterPro" id="IPR006059">
    <property type="entry name" value="SBP"/>
</dbReference>
<accession>A0ABW4G5J9</accession>
<protein>
    <submittedName>
        <fullName evidence="5">ABC transporter substrate-binding protein</fullName>
    </submittedName>
</protein>
<comment type="caution">
    <text evidence="5">The sequence shown here is derived from an EMBL/GenBank/DDBJ whole genome shotgun (WGS) entry which is preliminary data.</text>
</comment>
<reference evidence="6" key="1">
    <citation type="journal article" date="2019" name="Int. J. Syst. Evol. Microbiol.">
        <title>The Global Catalogue of Microorganisms (GCM) 10K type strain sequencing project: providing services to taxonomists for standard genome sequencing and annotation.</title>
        <authorList>
            <consortium name="The Broad Institute Genomics Platform"/>
            <consortium name="The Broad Institute Genome Sequencing Center for Infectious Disease"/>
            <person name="Wu L."/>
            <person name="Ma J."/>
        </authorList>
    </citation>
    <scope>NUCLEOTIDE SEQUENCE [LARGE SCALE GENOMIC DNA]</scope>
    <source>
        <strain evidence="6">CGMCC 1.15399</strain>
    </source>
</reference>
<evidence type="ECO:0000256" key="2">
    <source>
        <dbReference type="ARBA" id="ARBA00022448"/>
    </source>
</evidence>
<evidence type="ECO:0000256" key="4">
    <source>
        <dbReference type="SAM" id="SignalP"/>
    </source>
</evidence>
<sequence>MSILARNLPVAALGVAGALALAACGGGGTSAGPAGSAAATPGGKTKVTMWTHNAGNEVELKLVQQVTDDYNASQDKYEITVQAFPQESYNDAIVSAAASKSLPCLLDVDAPIMPSWAYADYLQPLTVDAKLTDPLLPGVKGVYKDKLYSVGFYDAALGIVTRKSILAGNDIRIPTVDQPWTMEEFDAALTKLKASGKYDYPLDVGSGWTGEWSPYAYSPFLQSFGGDLINRSGFSTAEGVLNGPQAVKWGEWFQGLFKNKLANPKESEDRTAFLQGKVAMQWNGSWAVGDAVKKFGDDILILPPPNLGKQPYIGAGSWQWGMSATCQTPEAINGWISFGLQDKYLSAFSEQLGNLPASAAAQALGKKFKEGTKEHTYIELARKYALIRPPTPAYPFIAKTFDKAAQDIIAGANVQDTLNTAVDAIGKNLAENDNYQ</sequence>